<dbReference type="Gene3D" id="3.20.20.80">
    <property type="entry name" value="Glycosidases"/>
    <property type="match status" value="1"/>
</dbReference>
<evidence type="ECO:0000256" key="7">
    <source>
        <dbReference type="ARBA" id="ARBA00023295"/>
    </source>
</evidence>
<evidence type="ECO:0000313" key="9">
    <source>
        <dbReference type="EMBL" id="OLL23759.1"/>
    </source>
</evidence>
<evidence type="ECO:0000256" key="8">
    <source>
        <dbReference type="SAM" id="SignalP"/>
    </source>
</evidence>
<dbReference type="GO" id="GO:0009277">
    <property type="term" value="C:fungal-type cell wall"/>
    <property type="evidence" value="ECO:0007669"/>
    <property type="project" value="TreeGrafter"/>
</dbReference>
<gene>
    <name evidence="9" type="ORF">NEOLI_004668</name>
</gene>
<dbReference type="InterPro" id="IPR050732">
    <property type="entry name" value="Beta-glucan_modifiers"/>
</dbReference>
<feature type="chain" id="PRO_5012030089" evidence="8">
    <location>
        <begin position="17"/>
        <end position="323"/>
    </location>
</feature>
<dbReference type="GO" id="GO:0071555">
    <property type="term" value="P:cell wall organization"/>
    <property type="evidence" value="ECO:0007669"/>
    <property type="project" value="TreeGrafter"/>
</dbReference>
<keyword evidence="6" id="KW-0378">Hydrolase</keyword>
<dbReference type="AlphaFoldDB" id="A0A1U7LM90"/>
<keyword evidence="4" id="KW-0964">Secreted</keyword>
<dbReference type="PANTHER" id="PTHR16631">
    <property type="entry name" value="GLUCAN 1,3-BETA-GLUCOSIDASE"/>
    <property type="match status" value="1"/>
</dbReference>
<evidence type="ECO:0000256" key="5">
    <source>
        <dbReference type="ARBA" id="ARBA00022729"/>
    </source>
</evidence>
<evidence type="ECO:0000256" key="2">
    <source>
        <dbReference type="ARBA" id="ARBA00008773"/>
    </source>
</evidence>
<name>A0A1U7LM90_NEOID</name>
<dbReference type="PANTHER" id="PTHR16631:SF24">
    <property type="entry name" value="FAMILY 17 GLUCOSIDASE SCW11-RELATED"/>
    <property type="match status" value="1"/>
</dbReference>
<dbReference type="OrthoDB" id="4082933at2759"/>
<evidence type="ECO:0000256" key="4">
    <source>
        <dbReference type="ARBA" id="ARBA00022525"/>
    </source>
</evidence>
<protein>
    <submittedName>
        <fullName evidence="9">Putative family 17 glucosidase SCW11</fullName>
    </submittedName>
</protein>
<keyword evidence="5 8" id="KW-0732">Signal</keyword>
<dbReference type="OMA" id="YEHKAHA"/>
<dbReference type="Proteomes" id="UP000186594">
    <property type="component" value="Unassembled WGS sequence"/>
</dbReference>
<accession>A0A1U7LM90</accession>
<feature type="signal peptide" evidence="8">
    <location>
        <begin position="1"/>
        <end position="16"/>
    </location>
</feature>
<keyword evidence="3" id="KW-0134">Cell wall</keyword>
<evidence type="ECO:0000256" key="3">
    <source>
        <dbReference type="ARBA" id="ARBA00022512"/>
    </source>
</evidence>
<comment type="similarity">
    <text evidence="2">Belongs to the glycosyl hydrolase 17 family.</text>
</comment>
<dbReference type="GO" id="GO:0005576">
    <property type="term" value="C:extracellular region"/>
    <property type="evidence" value="ECO:0007669"/>
    <property type="project" value="TreeGrafter"/>
</dbReference>
<dbReference type="InterPro" id="IPR017853">
    <property type="entry name" value="GH"/>
</dbReference>
<evidence type="ECO:0000256" key="6">
    <source>
        <dbReference type="ARBA" id="ARBA00022801"/>
    </source>
</evidence>
<dbReference type="GO" id="GO:0042973">
    <property type="term" value="F:glucan endo-1,3-beta-D-glucosidase activity"/>
    <property type="evidence" value="ECO:0007669"/>
    <property type="project" value="TreeGrafter"/>
</dbReference>
<dbReference type="GO" id="GO:0009986">
    <property type="term" value="C:cell surface"/>
    <property type="evidence" value="ECO:0007669"/>
    <property type="project" value="TreeGrafter"/>
</dbReference>
<evidence type="ECO:0000313" key="10">
    <source>
        <dbReference type="Proteomes" id="UP000186594"/>
    </source>
</evidence>
<sequence length="323" mass="34546">MRGILSCILLASTVLAKSHRHHYIRGSPHSFEETDITASASASVTVNPSSQRPTHPNDLWAIAYAPFDTNGSCKDHATIRADMASIKEVGFKAVRIYNLCDCDEQTSLTILPTTRELGLILIAGLWLEGDDGSSLTKGLSMLTSWGQEGNWDFLSMVVVGNEMISKGMNPQSLLAKVAEVKSQLTAAGYIGHVTIAETTASYVQYPELCQRSALDIVGANIHAYFTSTCSADNAGTEVKDQIRQISAICPGMEIVVLESGWPSAGGNNGLAIASAEAQVSAVKSLMNSGLNLCLFEFNNSVWKSNVAEIERSFGVMHSLAGKA</sequence>
<keyword evidence="10" id="KW-1185">Reference proteome</keyword>
<keyword evidence="7" id="KW-0326">Glycosidase</keyword>
<evidence type="ECO:0000256" key="1">
    <source>
        <dbReference type="ARBA" id="ARBA00004191"/>
    </source>
</evidence>
<proteinExistence type="inferred from homology"/>
<dbReference type="EMBL" id="LXFE01001279">
    <property type="protein sequence ID" value="OLL23759.1"/>
    <property type="molecule type" value="Genomic_DNA"/>
</dbReference>
<comment type="caution">
    <text evidence="9">The sequence shown here is derived from an EMBL/GenBank/DDBJ whole genome shotgun (WGS) entry which is preliminary data.</text>
</comment>
<dbReference type="SUPFAM" id="SSF51445">
    <property type="entry name" value="(Trans)glycosidases"/>
    <property type="match status" value="1"/>
</dbReference>
<comment type="subcellular location">
    <subcellularLocation>
        <location evidence="1">Secreted</location>
        <location evidence="1">Cell wall</location>
    </subcellularLocation>
</comment>
<organism evidence="9 10">
    <name type="scientific">Neolecta irregularis (strain DAH-3)</name>
    <dbReference type="NCBI Taxonomy" id="1198029"/>
    <lineage>
        <taxon>Eukaryota</taxon>
        <taxon>Fungi</taxon>
        <taxon>Dikarya</taxon>
        <taxon>Ascomycota</taxon>
        <taxon>Taphrinomycotina</taxon>
        <taxon>Neolectales</taxon>
        <taxon>Neolectaceae</taxon>
        <taxon>Neolecta</taxon>
    </lineage>
</organism>
<reference evidence="9 10" key="1">
    <citation type="submission" date="2016-04" db="EMBL/GenBank/DDBJ databases">
        <title>Evolutionary innovation and constraint leading to complex multicellularity in the Ascomycota.</title>
        <authorList>
            <person name="Cisse O."/>
            <person name="Nguyen A."/>
            <person name="Hewitt D.A."/>
            <person name="Jedd G."/>
            <person name="Stajich J.E."/>
        </authorList>
    </citation>
    <scope>NUCLEOTIDE SEQUENCE [LARGE SCALE GENOMIC DNA]</scope>
    <source>
        <strain evidence="9 10">DAH-3</strain>
    </source>
</reference>
<dbReference type="STRING" id="1198029.A0A1U7LM90"/>